<dbReference type="Pfam" id="PF00702">
    <property type="entry name" value="Hydrolase"/>
    <property type="match status" value="1"/>
</dbReference>
<dbReference type="InterPro" id="IPR023214">
    <property type="entry name" value="HAD_sf"/>
</dbReference>
<dbReference type="EMBL" id="NAOO01000010">
    <property type="protein sequence ID" value="RFB96149.1"/>
    <property type="molecule type" value="Genomic_DNA"/>
</dbReference>
<gene>
    <name evidence="1" type="ORF">B5K10_09740</name>
</gene>
<evidence type="ECO:0000313" key="1">
    <source>
        <dbReference type="EMBL" id="RFB96149.1"/>
    </source>
</evidence>
<dbReference type="Gene3D" id="1.10.150.240">
    <property type="entry name" value="Putative phosphatase, domain 2"/>
    <property type="match status" value="1"/>
</dbReference>
<dbReference type="InterPro" id="IPR006439">
    <property type="entry name" value="HAD-SF_hydro_IA"/>
</dbReference>
<organism evidence="1 2">
    <name type="scientific">Rhizobium leguminosarum bv. trifolii</name>
    <dbReference type="NCBI Taxonomy" id="386"/>
    <lineage>
        <taxon>Bacteria</taxon>
        <taxon>Pseudomonadati</taxon>
        <taxon>Pseudomonadota</taxon>
        <taxon>Alphaproteobacteria</taxon>
        <taxon>Hyphomicrobiales</taxon>
        <taxon>Rhizobiaceae</taxon>
        <taxon>Rhizobium/Agrobacterium group</taxon>
        <taxon>Rhizobium</taxon>
    </lineage>
</organism>
<dbReference type="Gene3D" id="3.40.50.1000">
    <property type="entry name" value="HAD superfamily/HAD-like"/>
    <property type="match status" value="1"/>
</dbReference>
<dbReference type="GO" id="GO:0050308">
    <property type="term" value="F:sugar-phosphatase activity"/>
    <property type="evidence" value="ECO:0007669"/>
    <property type="project" value="TreeGrafter"/>
</dbReference>
<comment type="caution">
    <text evidence="1">The sequence shown here is derived from an EMBL/GenBank/DDBJ whole genome shotgun (WGS) entry which is preliminary data.</text>
</comment>
<dbReference type="CDD" id="cd07527">
    <property type="entry name" value="HAD_ScGPP-like"/>
    <property type="match status" value="1"/>
</dbReference>
<dbReference type="AlphaFoldDB" id="A0A3E1BQS9"/>
<dbReference type="PANTHER" id="PTHR43481:SF4">
    <property type="entry name" value="GLYCEROL-1-PHOSPHATE PHOSPHOHYDROLASE 1-RELATED"/>
    <property type="match status" value="1"/>
</dbReference>
<reference evidence="1 2" key="1">
    <citation type="submission" date="2017-03" db="EMBL/GenBank/DDBJ databases">
        <title>Genome analysis of Rhizobial strains effectives or ineffectives for nitrogen fixation isolated from bean seeds.</title>
        <authorList>
            <person name="Peralta H."/>
            <person name="Aguilar-Vera A."/>
            <person name="Mora Y."/>
            <person name="Vargas-Lagunas C."/>
            <person name="Girard L."/>
            <person name="Mora J."/>
        </authorList>
    </citation>
    <scope>NUCLEOTIDE SEQUENCE [LARGE SCALE GENOMIC DNA]</scope>
    <source>
        <strain evidence="1 2">CCGM5</strain>
    </source>
</reference>
<protein>
    <submittedName>
        <fullName evidence="1">Glycerol-3-phosphatase</fullName>
    </submittedName>
</protein>
<dbReference type="NCBIfam" id="TIGR01509">
    <property type="entry name" value="HAD-SF-IA-v3"/>
    <property type="match status" value="1"/>
</dbReference>
<dbReference type="InterPro" id="IPR036412">
    <property type="entry name" value="HAD-like_sf"/>
</dbReference>
<dbReference type="RefSeq" id="WP_116274508.1">
    <property type="nucleotide sequence ID" value="NZ_KZ859521.1"/>
</dbReference>
<sequence>MSLPMPRGFEKPYAAFLFDMDGTILNSIKAAERVWSDWARRHGLDVADFLPKMHGSRGIDTITRLNLPGVDPEHEARLVTEAEIADVSDVVAISGAAAFLSSLPPDRWAIVTSSPLRLARRRLEAAGLSLPKFMVTAEDVKVGKPDPQCYILGAERLGVSTRDCLVFEDVAAGITAGEAAGADVMVVTATHHDRMETAHPTLASYDEISMRVSADHKMFIVPNAA</sequence>
<dbReference type="InterPro" id="IPR051806">
    <property type="entry name" value="HAD-like_SPP"/>
</dbReference>
<dbReference type="SFLD" id="SFLDG01129">
    <property type="entry name" value="C1.5:_HAD__Beta-PGM__Phosphata"/>
    <property type="match status" value="1"/>
</dbReference>
<dbReference type="Proteomes" id="UP000256748">
    <property type="component" value="Unassembled WGS sequence"/>
</dbReference>
<dbReference type="PROSITE" id="PS01228">
    <property type="entry name" value="COF_1"/>
    <property type="match status" value="1"/>
</dbReference>
<dbReference type="InterPro" id="IPR023198">
    <property type="entry name" value="PGP-like_dom2"/>
</dbReference>
<dbReference type="SFLD" id="SFLDS00003">
    <property type="entry name" value="Haloacid_Dehalogenase"/>
    <property type="match status" value="1"/>
</dbReference>
<name>A0A3E1BQS9_RHILT</name>
<accession>A0A3E1BQS9</accession>
<evidence type="ECO:0000313" key="2">
    <source>
        <dbReference type="Proteomes" id="UP000256748"/>
    </source>
</evidence>
<dbReference type="SUPFAM" id="SSF56784">
    <property type="entry name" value="HAD-like"/>
    <property type="match status" value="1"/>
</dbReference>
<proteinExistence type="predicted"/>
<dbReference type="PANTHER" id="PTHR43481">
    <property type="entry name" value="FRUCTOSE-1-PHOSPHATE PHOSPHATASE"/>
    <property type="match status" value="1"/>
</dbReference>